<keyword evidence="2" id="KW-1185">Reference proteome</keyword>
<sequence>MVLRTNKTGRQRMVVVKTMEMKMKVIIGDIKEQCMKMALSGITFAVIVLL</sequence>
<evidence type="ECO:0000313" key="2">
    <source>
        <dbReference type="Proteomes" id="UP001187192"/>
    </source>
</evidence>
<comment type="caution">
    <text evidence="1">The sequence shown here is derived from an EMBL/GenBank/DDBJ whole genome shotgun (WGS) entry which is preliminary data.</text>
</comment>
<dbReference type="EMBL" id="BTGU01007917">
    <property type="protein sequence ID" value="GMN22148.1"/>
    <property type="molecule type" value="Genomic_DNA"/>
</dbReference>
<gene>
    <name evidence="1" type="ORF">TIFTF001_050182</name>
</gene>
<proteinExistence type="predicted"/>
<organism evidence="1 2">
    <name type="scientific">Ficus carica</name>
    <name type="common">Common fig</name>
    <dbReference type="NCBI Taxonomy" id="3494"/>
    <lineage>
        <taxon>Eukaryota</taxon>
        <taxon>Viridiplantae</taxon>
        <taxon>Streptophyta</taxon>
        <taxon>Embryophyta</taxon>
        <taxon>Tracheophyta</taxon>
        <taxon>Spermatophyta</taxon>
        <taxon>Magnoliopsida</taxon>
        <taxon>eudicotyledons</taxon>
        <taxon>Gunneridae</taxon>
        <taxon>Pentapetalae</taxon>
        <taxon>rosids</taxon>
        <taxon>fabids</taxon>
        <taxon>Rosales</taxon>
        <taxon>Moraceae</taxon>
        <taxon>Ficeae</taxon>
        <taxon>Ficus</taxon>
    </lineage>
</organism>
<name>A0AA88CIJ2_FICCA</name>
<accession>A0AA88CIJ2</accession>
<dbReference type="AlphaFoldDB" id="A0AA88CIJ2"/>
<dbReference type="Proteomes" id="UP001187192">
    <property type="component" value="Unassembled WGS sequence"/>
</dbReference>
<reference evidence="1" key="1">
    <citation type="submission" date="2023-07" db="EMBL/GenBank/DDBJ databases">
        <title>draft genome sequence of fig (Ficus carica).</title>
        <authorList>
            <person name="Takahashi T."/>
            <person name="Nishimura K."/>
        </authorList>
    </citation>
    <scope>NUCLEOTIDE SEQUENCE</scope>
</reference>
<evidence type="ECO:0000313" key="1">
    <source>
        <dbReference type="EMBL" id="GMN22148.1"/>
    </source>
</evidence>
<protein>
    <submittedName>
        <fullName evidence="1">Uncharacterized protein</fullName>
    </submittedName>
</protein>